<evidence type="ECO:0000256" key="11">
    <source>
        <dbReference type="SAM" id="MobiDB-lite"/>
    </source>
</evidence>
<evidence type="ECO:0000256" key="1">
    <source>
        <dbReference type="ARBA" id="ARBA00022679"/>
    </source>
</evidence>
<keyword evidence="5 10" id="KW-0863">Zinc-finger</keyword>
<feature type="domain" description="Helicase C-terminal" evidence="14">
    <location>
        <begin position="350"/>
        <end position="514"/>
    </location>
</feature>
<dbReference type="InterPro" id="IPR011709">
    <property type="entry name" value="DEAD-box_helicase_OB_fold"/>
</dbReference>
<dbReference type="Gene3D" id="1.10.10.2130">
    <property type="entry name" value="DEAH helicase family, winged-helix domain"/>
    <property type="match status" value="1"/>
</dbReference>
<dbReference type="InterPro" id="IPR027417">
    <property type="entry name" value="P-loop_NTPase"/>
</dbReference>
<dbReference type="InterPro" id="IPR044066">
    <property type="entry name" value="TRIAD_supradom"/>
</dbReference>
<dbReference type="SUPFAM" id="SSF52540">
    <property type="entry name" value="P-loop containing nucleoside triphosphate hydrolases"/>
    <property type="match status" value="1"/>
</dbReference>
<dbReference type="Proteomes" id="UP001209878">
    <property type="component" value="Unassembled WGS sequence"/>
</dbReference>
<dbReference type="InterPro" id="IPR011545">
    <property type="entry name" value="DEAD/DEAH_box_helicase_dom"/>
</dbReference>
<dbReference type="CDD" id="cd17917">
    <property type="entry name" value="DEXHc_RHA-like"/>
    <property type="match status" value="1"/>
</dbReference>
<name>A0AAD9KWX7_RIDPI</name>
<dbReference type="InterPro" id="IPR042035">
    <property type="entry name" value="DEAH_win-hel_dom"/>
</dbReference>
<dbReference type="SUPFAM" id="SSF57850">
    <property type="entry name" value="RING/U-box"/>
    <property type="match status" value="3"/>
</dbReference>
<keyword evidence="9" id="KW-0067">ATP-binding</keyword>
<keyword evidence="2" id="KW-0479">Metal-binding</keyword>
<dbReference type="SMART" id="SM00487">
    <property type="entry name" value="DEXDc"/>
    <property type="match status" value="1"/>
</dbReference>
<evidence type="ECO:0000256" key="2">
    <source>
        <dbReference type="ARBA" id="ARBA00022723"/>
    </source>
</evidence>
<evidence type="ECO:0000256" key="4">
    <source>
        <dbReference type="ARBA" id="ARBA00022741"/>
    </source>
</evidence>
<evidence type="ECO:0000259" key="12">
    <source>
        <dbReference type="PROSITE" id="PS50089"/>
    </source>
</evidence>
<dbReference type="InterPro" id="IPR014001">
    <property type="entry name" value="Helicase_ATP-bd"/>
</dbReference>
<evidence type="ECO:0000256" key="9">
    <source>
        <dbReference type="ARBA" id="ARBA00022840"/>
    </source>
</evidence>
<dbReference type="PROSITE" id="PS51194">
    <property type="entry name" value="HELICASE_CTER"/>
    <property type="match status" value="1"/>
</dbReference>
<dbReference type="InterPro" id="IPR001841">
    <property type="entry name" value="Znf_RING"/>
</dbReference>
<dbReference type="EMBL" id="JAODUO010000545">
    <property type="protein sequence ID" value="KAK2178395.1"/>
    <property type="molecule type" value="Genomic_DNA"/>
</dbReference>
<keyword evidence="1" id="KW-0808">Transferase</keyword>
<dbReference type="Pfam" id="PF07717">
    <property type="entry name" value="OB_NTP_bind"/>
    <property type="match status" value="1"/>
</dbReference>
<evidence type="ECO:0000313" key="16">
    <source>
        <dbReference type="EMBL" id="KAK2178395.1"/>
    </source>
</evidence>
<dbReference type="CDD" id="cd18791">
    <property type="entry name" value="SF2_C_RHA"/>
    <property type="match status" value="1"/>
</dbReference>
<feature type="domain" description="RING-type" evidence="15">
    <location>
        <begin position="1369"/>
        <end position="1595"/>
    </location>
</feature>
<dbReference type="InterPro" id="IPR007502">
    <property type="entry name" value="Helicase-assoc_dom"/>
</dbReference>
<evidence type="ECO:0008006" key="18">
    <source>
        <dbReference type="Google" id="ProtNLM"/>
    </source>
</evidence>
<dbReference type="CDD" id="cd20335">
    <property type="entry name" value="BRcat_RBR"/>
    <property type="match status" value="1"/>
</dbReference>
<dbReference type="Pfam" id="PF24471">
    <property type="entry name" value="KH_DEAH11"/>
    <property type="match status" value="1"/>
</dbReference>
<feature type="compositionally biased region" description="Basic residues" evidence="11">
    <location>
        <begin position="18"/>
        <end position="28"/>
    </location>
</feature>
<evidence type="ECO:0000256" key="6">
    <source>
        <dbReference type="ARBA" id="ARBA00022786"/>
    </source>
</evidence>
<dbReference type="SMART" id="SM00490">
    <property type="entry name" value="HELICc"/>
    <property type="match status" value="1"/>
</dbReference>
<gene>
    <name evidence="16" type="ORF">NP493_545g00011</name>
</gene>
<evidence type="ECO:0000259" key="14">
    <source>
        <dbReference type="PROSITE" id="PS51194"/>
    </source>
</evidence>
<dbReference type="PROSITE" id="PS00518">
    <property type="entry name" value="ZF_RING_1"/>
    <property type="match status" value="1"/>
</dbReference>
<comment type="caution">
    <text evidence="16">The sequence shown here is derived from an EMBL/GenBank/DDBJ whole genome shotgun (WGS) entry which is preliminary data.</text>
</comment>
<dbReference type="SMART" id="SM00847">
    <property type="entry name" value="HA2"/>
    <property type="match status" value="1"/>
</dbReference>
<feature type="domain" description="RING-type" evidence="12">
    <location>
        <begin position="1373"/>
        <end position="1408"/>
    </location>
</feature>
<dbReference type="PROSITE" id="PS51192">
    <property type="entry name" value="HELICASE_ATP_BIND_1"/>
    <property type="match status" value="1"/>
</dbReference>
<evidence type="ECO:0000313" key="17">
    <source>
        <dbReference type="Proteomes" id="UP001209878"/>
    </source>
</evidence>
<dbReference type="PANTHER" id="PTHR18934">
    <property type="entry name" value="ATP-DEPENDENT RNA HELICASE"/>
    <property type="match status" value="1"/>
</dbReference>
<evidence type="ECO:0000256" key="7">
    <source>
        <dbReference type="ARBA" id="ARBA00022801"/>
    </source>
</evidence>
<keyword evidence="7" id="KW-0378">Hydrolase</keyword>
<dbReference type="GO" id="GO:0016787">
    <property type="term" value="F:hydrolase activity"/>
    <property type="evidence" value="ECO:0007669"/>
    <property type="project" value="UniProtKB-KW"/>
</dbReference>
<dbReference type="Pfam" id="PF01485">
    <property type="entry name" value="IBR"/>
    <property type="match status" value="1"/>
</dbReference>
<dbReference type="GO" id="GO:0003723">
    <property type="term" value="F:RNA binding"/>
    <property type="evidence" value="ECO:0007669"/>
    <property type="project" value="TreeGrafter"/>
</dbReference>
<dbReference type="InterPro" id="IPR013083">
    <property type="entry name" value="Znf_RING/FYVE/PHD"/>
</dbReference>
<evidence type="ECO:0000256" key="5">
    <source>
        <dbReference type="ARBA" id="ARBA00022771"/>
    </source>
</evidence>
<dbReference type="Gene3D" id="3.30.40.10">
    <property type="entry name" value="Zinc/RING finger domain, C3HC4 (zinc finger)"/>
    <property type="match status" value="1"/>
</dbReference>
<proteinExistence type="predicted"/>
<evidence type="ECO:0000256" key="8">
    <source>
        <dbReference type="ARBA" id="ARBA00022833"/>
    </source>
</evidence>
<dbReference type="GO" id="GO:0005524">
    <property type="term" value="F:ATP binding"/>
    <property type="evidence" value="ECO:0007669"/>
    <property type="project" value="UniProtKB-KW"/>
</dbReference>
<evidence type="ECO:0000256" key="3">
    <source>
        <dbReference type="ARBA" id="ARBA00022737"/>
    </source>
</evidence>
<protein>
    <recommendedName>
        <fullName evidence="18">RNA helicase</fullName>
    </recommendedName>
</protein>
<dbReference type="InterPro" id="IPR017907">
    <property type="entry name" value="Znf_RING_CS"/>
</dbReference>
<dbReference type="InterPro" id="IPR001650">
    <property type="entry name" value="Helicase_C-like"/>
</dbReference>
<sequence length="1595" mass="174839">MASADPVSKETCDTAVGNKKKRTRGRRKQSTEQNEESIEADDLLVTNVSASAVGDDSELDTVLQNIQLKKQKALDKHQQKVTTWRDAAGEHGDVIYELEAQKSEFESSTRLLLARLRAVGHDATSTETTVQLRRRFGVECKRLETALPIYARRTDIVEAVRGNAVCVVLGETGSGKSTQLTQYIYEAGAAPGGKIVCTQPHKVAAISLATRVAQELATPLGGDLVGYRVGLQRRETNDTALLYVTDHVLLNECQRDPFLTAYSCIIIDEAHERSIFTDLLLGMVKRCLASRKDLRVIITSATTDPEPFTRYFGGCPVLAVSGHLFPVDVYYESICDLSDNDHYMDIAVQKVKEIHVSEPPGDVLVFVPSALDTQKGCDSTNHLQDVLSLPLHSALPVSEQRNVFEPDIDGRRKVVFATNCAETSVTVPGIKYVVDTGLAIERTYDPKLNVSSLALSIISRSSAEQRKGRAGRTAPGTCYRLYSEECYDDMAPASTPEILRVHIGQAMLKLMDIGIDDPSSFDYIESPLPAAMKAAAVDLESLGATTNGRINDLGWRLSRLNVQPRLGKLLLLAIAAGSGYEGMVVTALSTTGGYMSFRYKSEPSVPGTDDGCYVCGDLLTFVSHYKQWMAQPDRDKNRWCLENSVSPTFMWLARGTVTELKRTLKRELGVDVNPGSDNEAFNRLLPAILLDCYVDNLSFSSGIQGHGYGLVANGATHGQTLHLHPSSAFTSLGTQPRWIIFEHIMVTSRPYVMNVTAINDDLVERFVTDGRLPGVDVTALTRQHLLACPLPPVGPSVLRALTGRGLKQLERLEKEARVRCKTEMLMLDASFSESRLVVYVTPDLEDTATAVVAEKIASEKGRLAAEDIEVALGGGGGDGDVRMVLGRGGAVSHLLMPEEYRTVVISDASDDADVMHALCRIGPMANYSRFKGKDKSQRWGIVTFDQPEHALRAVCDDSGLFSARPLGGAPGHAEQSAFTLKARWSRRTPKGHAYVMMKDPEDVIRSCVGTVLIRGAKVDVNINPKNDMQLFLKGLPSDASSTDVSTALNRAVGDEDLSVTDIVIPREDVSVASPGELGHLNDMLSAAIKKHVPTGGYRVEMIPPKEKDFDYNARIIFTSAVDEMTVLGTLEGQVTVGRKPVTFTRDLRTSFVVAKPGYDVIREELDQVMTACSRGGTFVKVPKKSFPNARHIVVLIYSDDRSGLQVASDAVRRVVQPKTVEFESTEEFRCVTGPAGREELRRIEADTGAKITVDARLMNVLVHGPETARRRAAMAVDRFVQDNKTLSRKEVLLGTRGNSAGLMKLLLTKYGVDLEQLQRRTGALYLELQLRRHALLFRGTTDAYDSLQKALREDEAQLTDVPTTTPSADSANCPVCFCPIDEGDIYRLEYCGHAYCRPCIGALLQQKCRDAEFPVACVQEDCGEAVVLRDLTNLLAHSPEAKSRGHRAAVESLVKTNPEQYHYCTTPDCPTVYRAATSRDDGVRFRCSQCSAAMCTACHVHYHDGVTCAAYQATTRADDVTQKASLCEDDLETWLSEDSSNRFLCPSCAVPVQTNPGSDHVVCDTCHAYICGTCKATFEQLSETHDHLSKCLTDY</sequence>
<feature type="region of interest" description="Disordered" evidence="11">
    <location>
        <begin position="1"/>
        <end position="39"/>
    </location>
</feature>
<organism evidence="16 17">
    <name type="scientific">Ridgeia piscesae</name>
    <name type="common">Tubeworm</name>
    <dbReference type="NCBI Taxonomy" id="27915"/>
    <lineage>
        <taxon>Eukaryota</taxon>
        <taxon>Metazoa</taxon>
        <taxon>Spiralia</taxon>
        <taxon>Lophotrochozoa</taxon>
        <taxon>Annelida</taxon>
        <taxon>Polychaeta</taxon>
        <taxon>Sedentaria</taxon>
        <taxon>Canalipalpata</taxon>
        <taxon>Sabellida</taxon>
        <taxon>Siboglinidae</taxon>
        <taxon>Ridgeia</taxon>
    </lineage>
</organism>
<evidence type="ECO:0000256" key="10">
    <source>
        <dbReference type="PROSITE-ProRule" id="PRU00175"/>
    </source>
</evidence>
<dbReference type="InterPro" id="IPR002867">
    <property type="entry name" value="IBR_dom"/>
</dbReference>
<accession>A0AAD9KWX7</accession>
<dbReference type="InterPro" id="IPR002464">
    <property type="entry name" value="DNA/RNA_helicase_DEAH_CS"/>
</dbReference>
<evidence type="ECO:0000259" key="13">
    <source>
        <dbReference type="PROSITE" id="PS51192"/>
    </source>
</evidence>
<keyword evidence="8" id="KW-0862">Zinc</keyword>
<dbReference type="GO" id="GO:0004386">
    <property type="term" value="F:helicase activity"/>
    <property type="evidence" value="ECO:0007669"/>
    <property type="project" value="TreeGrafter"/>
</dbReference>
<dbReference type="PROSITE" id="PS00690">
    <property type="entry name" value="DEAH_ATP_HELICASE"/>
    <property type="match status" value="1"/>
</dbReference>
<dbReference type="GO" id="GO:0016740">
    <property type="term" value="F:transferase activity"/>
    <property type="evidence" value="ECO:0007669"/>
    <property type="project" value="UniProtKB-KW"/>
</dbReference>
<dbReference type="PANTHER" id="PTHR18934:SF81">
    <property type="entry name" value="ATP-DEPENDENT RNA HELICASE DEAH11, CHLOROPLASTIC-RELATED"/>
    <property type="match status" value="1"/>
</dbReference>
<dbReference type="GO" id="GO:0008270">
    <property type="term" value="F:zinc ion binding"/>
    <property type="evidence" value="ECO:0007669"/>
    <property type="project" value="UniProtKB-KW"/>
</dbReference>
<dbReference type="PROSITE" id="PS51873">
    <property type="entry name" value="TRIAD"/>
    <property type="match status" value="1"/>
</dbReference>
<dbReference type="PROSITE" id="PS50089">
    <property type="entry name" value="ZF_RING_2"/>
    <property type="match status" value="1"/>
</dbReference>
<keyword evidence="3" id="KW-0677">Repeat</keyword>
<keyword evidence="17" id="KW-1185">Reference proteome</keyword>
<feature type="domain" description="Helicase ATP-binding" evidence="13">
    <location>
        <begin position="157"/>
        <end position="321"/>
    </location>
</feature>
<dbReference type="Pfam" id="PF00270">
    <property type="entry name" value="DEAD"/>
    <property type="match status" value="1"/>
</dbReference>
<dbReference type="Gene3D" id="1.20.120.1750">
    <property type="match status" value="1"/>
</dbReference>
<reference evidence="16" key="1">
    <citation type="journal article" date="2023" name="Mol. Biol. Evol.">
        <title>Third-Generation Sequencing Reveals the Adaptive Role of the Epigenome in Three Deep-Sea Polychaetes.</title>
        <authorList>
            <person name="Perez M."/>
            <person name="Aroh O."/>
            <person name="Sun Y."/>
            <person name="Lan Y."/>
            <person name="Juniper S.K."/>
            <person name="Young C.R."/>
            <person name="Angers B."/>
            <person name="Qian P.Y."/>
        </authorList>
    </citation>
    <scope>NUCLEOTIDE SEQUENCE</scope>
    <source>
        <strain evidence="16">R07B-5</strain>
    </source>
</reference>
<keyword evidence="6" id="KW-0833">Ubl conjugation pathway</keyword>
<keyword evidence="4" id="KW-0547">Nucleotide-binding</keyword>
<dbReference type="Pfam" id="PF00271">
    <property type="entry name" value="Helicase_C"/>
    <property type="match status" value="1"/>
</dbReference>
<dbReference type="SMART" id="SM00647">
    <property type="entry name" value="IBR"/>
    <property type="match status" value="2"/>
</dbReference>
<evidence type="ECO:0000259" key="15">
    <source>
        <dbReference type="PROSITE" id="PS51873"/>
    </source>
</evidence>
<dbReference type="Gene3D" id="3.40.50.300">
    <property type="entry name" value="P-loop containing nucleotide triphosphate hydrolases"/>
    <property type="match status" value="2"/>
</dbReference>
<dbReference type="InterPro" id="IPR056245">
    <property type="entry name" value="KH_DEAH11/12"/>
</dbReference>